<dbReference type="EMBL" id="JAWDGP010001628">
    <property type="protein sequence ID" value="KAK3789828.1"/>
    <property type="molecule type" value="Genomic_DNA"/>
</dbReference>
<evidence type="ECO:0000313" key="2">
    <source>
        <dbReference type="Proteomes" id="UP001283361"/>
    </source>
</evidence>
<comment type="caution">
    <text evidence="1">The sequence shown here is derived from an EMBL/GenBank/DDBJ whole genome shotgun (WGS) entry which is preliminary data.</text>
</comment>
<name>A0AAE1ALG2_9GAST</name>
<organism evidence="1 2">
    <name type="scientific">Elysia crispata</name>
    <name type="common">lettuce slug</name>
    <dbReference type="NCBI Taxonomy" id="231223"/>
    <lineage>
        <taxon>Eukaryota</taxon>
        <taxon>Metazoa</taxon>
        <taxon>Spiralia</taxon>
        <taxon>Lophotrochozoa</taxon>
        <taxon>Mollusca</taxon>
        <taxon>Gastropoda</taxon>
        <taxon>Heterobranchia</taxon>
        <taxon>Euthyneura</taxon>
        <taxon>Panpulmonata</taxon>
        <taxon>Sacoglossa</taxon>
        <taxon>Placobranchoidea</taxon>
        <taxon>Plakobranchidae</taxon>
        <taxon>Elysia</taxon>
    </lineage>
</organism>
<sequence>MTKNRFRAKPTLDCYDATGILSFAGGTSGLQRVATQKESGQNYRLGEAKLSPSHNAKDNLWFYFVLHHESPLSPGSGRTPAARADCLLVWLLTGCPTHPHNSLLSDLWPPLPADKQAQTAALPWCLTIYQFLTSRG</sequence>
<reference evidence="1" key="1">
    <citation type="journal article" date="2023" name="G3 (Bethesda)">
        <title>A reference genome for the long-term kleptoplast-retaining sea slug Elysia crispata morphotype clarki.</title>
        <authorList>
            <person name="Eastman K.E."/>
            <person name="Pendleton A.L."/>
            <person name="Shaikh M.A."/>
            <person name="Suttiyut T."/>
            <person name="Ogas R."/>
            <person name="Tomko P."/>
            <person name="Gavelis G."/>
            <person name="Widhalm J.R."/>
            <person name="Wisecaver J.H."/>
        </authorList>
    </citation>
    <scope>NUCLEOTIDE SEQUENCE</scope>
    <source>
        <strain evidence="1">ECLA1</strain>
    </source>
</reference>
<gene>
    <name evidence="1" type="ORF">RRG08_036121</name>
</gene>
<evidence type="ECO:0000313" key="1">
    <source>
        <dbReference type="EMBL" id="KAK3789828.1"/>
    </source>
</evidence>
<proteinExistence type="predicted"/>
<dbReference type="AlphaFoldDB" id="A0AAE1ALG2"/>
<dbReference type="Proteomes" id="UP001283361">
    <property type="component" value="Unassembled WGS sequence"/>
</dbReference>
<accession>A0AAE1ALG2</accession>
<keyword evidence="2" id="KW-1185">Reference proteome</keyword>
<protein>
    <submittedName>
        <fullName evidence="1">Uncharacterized protein</fullName>
    </submittedName>
</protein>